<dbReference type="EMBL" id="CP081958">
    <property type="protein sequence ID" value="QZP38574.1"/>
    <property type="molecule type" value="Genomic_DNA"/>
</dbReference>
<dbReference type="RefSeq" id="WP_222608374.1">
    <property type="nucleotide sequence ID" value="NZ_CP081958.1"/>
</dbReference>
<reference evidence="2 3" key="1">
    <citation type="journal article" date="2021" name="Int. J. Syst. Evol. Microbiol.">
        <title>Halobaculum halophilum sp. nov. and Halobaculum salinum sp. nov., isolated from salt lake and saline soil.</title>
        <authorList>
            <person name="Cui H.L."/>
            <person name="Shi X.W."/>
            <person name="Yin X.M."/>
            <person name="Yang X.Y."/>
            <person name="Hou J."/>
            <person name="Zhu L."/>
        </authorList>
    </citation>
    <scope>NUCLEOTIDE SEQUENCE [LARGE SCALE GENOMIC DNA]</scope>
    <source>
        <strain evidence="2 3">NBRC 109044</strain>
    </source>
</reference>
<dbReference type="AlphaFoldDB" id="A0A8T8WFQ7"/>
<dbReference type="KEGG" id="hmp:K6T50_05385"/>
<sequence length="67" mass="6459">MGSKVFVPESAVGGGAVGGDAVGGDDVDADDADDGNDAGDKRERGKSVAASPTKANRPYAGAPLLGV</sequence>
<name>A0A8T8WFQ7_9EURY</name>
<protein>
    <submittedName>
        <fullName evidence="2">Uncharacterized protein</fullName>
    </submittedName>
</protein>
<accession>A0A8T8WFQ7</accession>
<evidence type="ECO:0000313" key="2">
    <source>
        <dbReference type="EMBL" id="QZP38574.1"/>
    </source>
</evidence>
<keyword evidence="3" id="KW-1185">Reference proteome</keyword>
<organism evidence="2 3">
    <name type="scientific">Halobaculum magnesiiphilum</name>
    <dbReference type="NCBI Taxonomy" id="1017351"/>
    <lineage>
        <taxon>Archaea</taxon>
        <taxon>Methanobacteriati</taxon>
        <taxon>Methanobacteriota</taxon>
        <taxon>Stenosarchaea group</taxon>
        <taxon>Halobacteria</taxon>
        <taxon>Halobacteriales</taxon>
        <taxon>Haloferacaceae</taxon>
        <taxon>Halobaculum</taxon>
    </lineage>
</organism>
<dbReference type="GeneID" id="67177553"/>
<evidence type="ECO:0000313" key="3">
    <source>
        <dbReference type="Proteomes" id="UP000826254"/>
    </source>
</evidence>
<proteinExistence type="predicted"/>
<gene>
    <name evidence="2" type="ORF">K6T50_05385</name>
</gene>
<feature type="compositionally biased region" description="Gly residues" evidence="1">
    <location>
        <begin position="12"/>
        <end position="22"/>
    </location>
</feature>
<evidence type="ECO:0000256" key="1">
    <source>
        <dbReference type="SAM" id="MobiDB-lite"/>
    </source>
</evidence>
<dbReference type="Proteomes" id="UP000826254">
    <property type="component" value="Chromosome"/>
</dbReference>
<feature type="compositionally biased region" description="Acidic residues" evidence="1">
    <location>
        <begin position="23"/>
        <end position="37"/>
    </location>
</feature>
<feature type="region of interest" description="Disordered" evidence="1">
    <location>
        <begin position="1"/>
        <end position="67"/>
    </location>
</feature>